<dbReference type="GO" id="GO:0016757">
    <property type="term" value="F:glycosyltransferase activity"/>
    <property type="evidence" value="ECO:0007669"/>
    <property type="project" value="InterPro"/>
</dbReference>
<evidence type="ECO:0000256" key="5">
    <source>
        <dbReference type="ARBA" id="ARBA00023157"/>
    </source>
</evidence>
<evidence type="ECO:0000313" key="9">
    <source>
        <dbReference type="EMBL" id="KAK3260659.1"/>
    </source>
</evidence>
<dbReference type="InterPro" id="IPR004263">
    <property type="entry name" value="Exostosin"/>
</dbReference>
<name>A0AAE0KU87_9CHLO</name>
<evidence type="ECO:0000256" key="4">
    <source>
        <dbReference type="ARBA" id="ARBA00023136"/>
    </source>
</evidence>
<evidence type="ECO:0000256" key="6">
    <source>
        <dbReference type="SAM" id="MobiDB-lite"/>
    </source>
</evidence>
<evidence type="ECO:0000313" key="10">
    <source>
        <dbReference type="Proteomes" id="UP001190700"/>
    </source>
</evidence>
<feature type="domain" description="Glycosyl transferase 64" evidence="8">
    <location>
        <begin position="151"/>
        <end position="245"/>
    </location>
</feature>
<dbReference type="Pfam" id="PF09258">
    <property type="entry name" value="Glyco_transf_64"/>
    <property type="match status" value="1"/>
</dbReference>
<dbReference type="Gene3D" id="3.90.550.10">
    <property type="entry name" value="Spore Coat Polysaccharide Biosynthesis Protein SpsA, Chain A"/>
    <property type="match status" value="1"/>
</dbReference>
<comment type="caution">
    <text evidence="9">The sequence shown here is derived from an EMBL/GenBank/DDBJ whole genome shotgun (WGS) entry which is preliminary data.</text>
</comment>
<keyword evidence="3" id="KW-0808">Transferase</keyword>
<feature type="transmembrane region" description="Helical" evidence="7">
    <location>
        <begin position="20"/>
        <end position="38"/>
    </location>
</feature>
<dbReference type="EMBL" id="LGRX02017529">
    <property type="protein sequence ID" value="KAK3260659.1"/>
    <property type="molecule type" value="Genomic_DNA"/>
</dbReference>
<organism evidence="9 10">
    <name type="scientific">Cymbomonas tetramitiformis</name>
    <dbReference type="NCBI Taxonomy" id="36881"/>
    <lineage>
        <taxon>Eukaryota</taxon>
        <taxon>Viridiplantae</taxon>
        <taxon>Chlorophyta</taxon>
        <taxon>Pyramimonadophyceae</taxon>
        <taxon>Pyramimonadales</taxon>
        <taxon>Pyramimonadaceae</taxon>
        <taxon>Cymbomonas</taxon>
    </lineage>
</organism>
<keyword evidence="4 7" id="KW-0472">Membrane</keyword>
<protein>
    <recommendedName>
        <fullName evidence="8">Glycosyl transferase 64 domain-containing protein</fullName>
    </recommendedName>
</protein>
<dbReference type="GO" id="GO:0016020">
    <property type="term" value="C:membrane"/>
    <property type="evidence" value="ECO:0007669"/>
    <property type="project" value="UniProtKB-SubCell"/>
</dbReference>
<evidence type="ECO:0000256" key="2">
    <source>
        <dbReference type="ARBA" id="ARBA00008700"/>
    </source>
</evidence>
<dbReference type="InterPro" id="IPR015338">
    <property type="entry name" value="GT64_dom"/>
</dbReference>
<dbReference type="PANTHER" id="PTHR48261:SF2">
    <property type="entry name" value="ACETYLGLUCOSAMINYLTRANSFERASE"/>
    <property type="match status" value="1"/>
</dbReference>
<sequence>MGASGGMTRRRPSALRLSTWQWAIIGMILVTVLMKLPTSSTPRLSHSSKVPVIPVDGAETKVSTNPWTHSSSSTEAHRKRSTNRLKWQCANGRSASAPPPHKTTSPGPLCLMQSDSECNRQHISASFELQKSASSCVDAGTRANPCVRVVTLILMTGGRTSMDVISQLVDHYSTMPIMKEVLLVWNDVDTEPPWWLTQETASDAPTQNVVRVLKMERNTLLNRYGQYEQISTEAVFVTDDDLVICAQVPHSPLPLCSPFSLR</sequence>
<evidence type="ECO:0000256" key="3">
    <source>
        <dbReference type="ARBA" id="ARBA00022679"/>
    </source>
</evidence>
<keyword evidence="7" id="KW-1133">Transmembrane helix</keyword>
<dbReference type="Proteomes" id="UP001190700">
    <property type="component" value="Unassembled WGS sequence"/>
</dbReference>
<evidence type="ECO:0000256" key="7">
    <source>
        <dbReference type="SAM" id="Phobius"/>
    </source>
</evidence>
<dbReference type="PANTHER" id="PTHR48261">
    <property type="entry name" value="ACETYLGLUCOSAMINYLTRANSFERASE"/>
    <property type="match status" value="1"/>
</dbReference>
<keyword evidence="10" id="KW-1185">Reference proteome</keyword>
<reference evidence="9 10" key="1">
    <citation type="journal article" date="2015" name="Genome Biol. Evol.">
        <title>Comparative Genomics of a Bacterivorous Green Alga Reveals Evolutionary Causalities and Consequences of Phago-Mixotrophic Mode of Nutrition.</title>
        <authorList>
            <person name="Burns J.A."/>
            <person name="Paasch A."/>
            <person name="Narechania A."/>
            <person name="Kim E."/>
        </authorList>
    </citation>
    <scope>NUCLEOTIDE SEQUENCE [LARGE SCALE GENOMIC DNA]</scope>
    <source>
        <strain evidence="9 10">PLY_AMNH</strain>
    </source>
</reference>
<comment type="subcellular location">
    <subcellularLocation>
        <location evidence="1">Membrane</location>
    </subcellularLocation>
</comment>
<accession>A0AAE0KU87</accession>
<keyword evidence="7" id="KW-0812">Transmembrane</keyword>
<proteinExistence type="inferred from homology"/>
<evidence type="ECO:0000256" key="1">
    <source>
        <dbReference type="ARBA" id="ARBA00004370"/>
    </source>
</evidence>
<dbReference type="AlphaFoldDB" id="A0AAE0KU87"/>
<comment type="similarity">
    <text evidence="2">Belongs to the glycosyltransferase 64 family.</text>
</comment>
<gene>
    <name evidence="9" type="ORF">CYMTET_30395</name>
</gene>
<feature type="compositionally biased region" description="Polar residues" evidence="6">
    <location>
        <begin position="61"/>
        <end position="74"/>
    </location>
</feature>
<feature type="region of interest" description="Disordered" evidence="6">
    <location>
        <begin position="61"/>
        <end position="83"/>
    </location>
</feature>
<evidence type="ECO:0000259" key="8">
    <source>
        <dbReference type="Pfam" id="PF09258"/>
    </source>
</evidence>
<keyword evidence="5" id="KW-1015">Disulfide bond</keyword>
<dbReference type="InterPro" id="IPR029044">
    <property type="entry name" value="Nucleotide-diphossugar_trans"/>
</dbReference>